<evidence type="ECO:0000256" key="9">
    <source>
        <dbReference type="SAM" id="MobiDB-lite"/>
    </source>
</evidence>
<keyword evidence="3" id="KW-0808">Transferase</keyword>
<dbReference type="EC" id="2.3.2.31" evidence="2"/>
<proteinExistence type="predicted"/>
<feature type="domain" description="RING-type" evidence="10">
    <location>
        <begin position="309"/>
        <end position="515"/>
    </location>
</feature>
<comment type="catalytic activity">
    <reaction evidence="1">
        <text>[E2 ubiquitin-conjugating enzyme]-S-ubiquitinyl-L-cysteine + [acceptor protein]-L-lysine = [E2 ubiquitin-conjugating enzyme]-L-cysteine + [acceptor protein]-N(6)-ubiquitinyl-L-lysine.</text>
        <dbReference type="EC" id="2.3.2.31"/>
    </reaction>
</comment>
<accession>A0A8H6L4B7</accession>
<dbReference type="CDD" id="cd20335">
    <property type="entry name" value="BRcat_RBR"/>
    <property type="match status" value="1"/>
</dbReference>
<dbReference type="Gene3D" id="3.30.40.10">
    <property type="entry name" value="Zinc/RING finger domain, C3HC4 (zinc finger)"/>
    <property type="match status" value="1"/>
</dbReference>
<feature type="compositionally biased region" description="Pro residues" evidence="9">
    <location>
        <begin position="637"/>
        <end position="647"/>
    </location>
</feature>
<dbReference type="GO" id="GO:0061630">
    <property type="term" value="F:ubiquitin protein ligase activity"/>
    <property type="evidence" value="ECO:0007669"/>
    <property type="project" value="UniProtKB-EC"/>
</dbReference>
<dbReference type="GO" id="GO:0008270">
    <property type="term" value="F:zinc ion binding"/>
    <property type="evidence" value="ECO:0007669"/>
    <property type="project" value="UniProtKB-KW"/>
</dbReference>
<dbReference type="InterPro" id="IPR017907">
    <property type="entry name" value="Znf_RING_CS"/>
</dbReference>
<dbReference type="RefSeq" id="XP_037164468.1">
    <property type="nucleotide sequence ID" value="XM_037308625.1"/>
</dbReference>
<feature type="region of interest" description="Disordered" evidence="9">
    <location>
        <begin position="613"/>
        <end position="702"/>
    </location>
</feature>
<evidence type="ECO:0000256" key="2">
    <source>
        <dbReference type="ARBA" id="ARBA00012251"/>
    </source>
</evidence>
<feature type="region of interest" description="Disordered" evidence="9">
    <location>
        <begin position="1"/>
        <end position="20"/>
    </location>
</feature>
<gene>
    <name evidence="11" type="ORF">HO173_006717</name>
</gene>
<evidence type="ECO:0000313" key="11">
    <source>
        <dbReference type="EMBL" id="KAF6235090.1"/>
    </source>
</evidence>
<evidence type="ECO:0000256" key="5">
    <source>
        <dbReference type="ARBA" id="ARBA00022737"/>
    </source>
</evidence>
<feature type="compositionally biased region" description="Polar residues" evidence="9">
    <location>
        <begin position="651"/>
        <end position="667"/>
    </location>
</feature>
<dbReference type="PROSITE" id="PS51873">
    <property type="entry name" value="TRIAD"/>
    <property type="match status" value="1"/>
</dbReference>
<keyword evidence="7" id="KW-0833">Ubl conjugation pathway</keyword>
<feature type="region of interest" description="Disordered" evidence="9">
    <location>
        <begin position="59"/>
        <end position="305"/>
    </location>
</feature>
<keyword evidence="6" id="KW-0863">Zinc-finger</keyword>
<feature type="compositionally biased region" description="Pro residues" evidence="9">
    <location>
        <begin position="295"/>
        <end position="304"/>
    </location>
</feature>
<dbReference type="Proteomes" id="UP000578531">
    <property type="component" value="Unassembled WGS sequence"/>
</dbReference>
<dbReference type="InterPro" id="IPR013083">
    <property type="entry name" value="Znf_RING/FYVE/PHD"/>
</dbReference>
<keyword evidence="5" id="KW-0677">Repeat</keyword>
<reference evidence="11 12" key="1">
    <citation type="journal article" date="2020" name="Genomics">
        <title>Complete, high-quality genomes from long-read metagenomic sequencing of two wolf lichen thalli reveals enigmatic genome architecture.</title>
        <authorList>
            <person name="McKenzie S.K."/>
            <person name="Walston R.F."/>
            <person name="Allen J.L."/>
        </authorList>
    </citation>
    <scope>NUCLEOTIDE SEQUENCE [LARGE SCALE GENOMIC DNA]</scope>
    <source>
        <strain evidence="11">WasteWater2</strain>
    </source>
</reference>
<evidence type="ECO:0000256" key="3">
    <source>
        <dbReference type="ARBA" id="ARBA00022679"/>
    </source>
</evidence>
<dbReference type="Gene3D" id="1.20.120.1750">
    <property type="match status" value="1"/>
</dbReference>
<comment type="caution">
    <text evidence="11">The sequence shown here is derived from an EMBL/GenBank/DDBJ whole genome shotgun (WGS) entry which is preliminary data.</text>
</comment>
<dbReference type="GO" id="GO:0016567">
    <property type="term" value="P:protein ubiquitination"/>
    <property type="evidence" value="ECO:0007669"/>
    <property type="project" value="InterPro"/>
</dbReference>
<feature type="compositionally biased region" description="Basic and acidic residues" evidence="9">
    <location>
        <begin position="122"/>
        <end position="150"/>
    </location>
</feature>
<keyword evidence="4" id="KW-0479">Metal-binding</keyword>
<feature type="compositionally biased region" description="Basic and acidic residues" evidence="9">
    <location>
        <begin position="165"/>
        <end position="182"/>
    </location>
</feature>
<protein>
    <recommendedName>
        <fullName evidence="2">RBR-type E3 ubiquitin transferase</fullName>
        <ecNumber evidence="2">2.3.2.31</ecNumber>
    </recommendedName>
</protein>
<feature type="compositionally biased region" description="Basic and acidic residues" evidence="9">
    <location>
        <begin position="84"/>
        <end position="115"/>
    </location>
</feature>
<dbReference type="PROSITE" id="PS00518">
    <property type="entry name" value="ZF_RING_1"/>
    <property type="match status" value="1"/>
</dbReference>
<dbReference type="InterPro" id="IPR044066">
    <property type="entry name" value="TRIAD_supradom"/>
</dbReference>
<evidence type="ECO:0000256" key="1">
    <source>
        <dbReference type="ARBA" id="ARBA00001798"/>
    </source>
</evidence>
<dbReference type="OrthoDB" id="9977870at2759"/>
<dbReference type="PANTHER" id="PTHR11685">
    <property type="entry name" value="RBR FAMILY RING FINGER AND IBR DOMAIN-CONTAINING"/>
    <property type="match status" value="1"/>
</dbReference>
<keyword evidence="8" id="KW-0862">Zinc</keyword>
<feature type="compositionally biased region" description="Low complexity" evidence="9">
    <location>
        <begin position="1"/>
        <end position="10"/>
    </location>
</feature>
<dbReference type="SUPFAM" id="SSF57850">
    <property type="entry name" value="RING/U-box"/>
    <property type="match status" value="2"/>
</dbReference>
<dbReference type="AlphaFoldDB" id="A0A8H6L4B7"/>
<dbReference type="CDD" id="cd22584">
    <property type="entry name" value="Rcat_RBR_unk"/>
    <property type="match status" value="1"/>
</dbReference>
<feature type="compositionally biased region" description="Polar residues" evidence="9">
    <location>
        <begin position="241"/>
        <end position="257"/>
    </location>
</feature>
<dbReference type="InterPro" id="IPR031127">
    <property type="entry name" value="E3_UB_ligase_RBR"/>
</dbReference>
<evidence type="ECO:0000256" key="6">
    <source>
        <dbReference type="ARBA" id="ARBA00022771"/>
    </source>
</evidence>
<evidence type="ECO:0000313" key="12">
    <source>
        <dbReference type="Proteomes" id="UP000578531"/>
    </source>
</evidence>
<organism evidence="11 12">
    <name type="scientific">Letharia columbiana</name>
    <dbReference type="NCBI Taxonomy" id="112416"/>
    <lineage>
        <taxon>Eukaryota</taxon>
        <taxon>Fungi</taxon>
        <taxon>Dikarya</taxon>
        <taxon>Ascomycota</taxon>
        <taxon>Pezizomycotina</taxon>
        <taxon>Lecanoromycetes</taxon>
        <taxon>OSLEUM clade</taxon>
        <taxon>Lecanoromycetidae</taxon>
        <taxon>Lecanorales</taxon>
        <taxon>Lecanorineae</taxon>
        <taxon>Parmeliaceae</taxon>
        <taxon>Letharia</taxon>
    </lineage>
</organism>
<evidence type="ECO:0000256" key="8">
    <source>
        <dbReference type="ARBA" id="ARBA00022833"/>
    </source>
</evidence>
<evidence type="ECO:0000256" key="7">
    <source>
        <dbReference type="ARBA" id="ARBA00022786"/>
    </source>
</evidence>
<dbReference type="InterPro" id="IPR002867">
    <property type="entry name" value="IBR_dom"/>
</dbReference>
<dbReference type="GeneID" id="59288377"/>
<keyword evidence="12" id="KW-1185">Reference proteome</keyword>
<feature type="compositionally biased region" description="Polar residues" evidence="9">
    <location>
        <begin position="222"/>
        <end position="234"/>
    </location>
</feature>
<dbReference type="Pfam" id="PF01485">
    <property type="entry name" value="IBR"/>
    <property type="match status" value="2"/>
</dbReference>
<feature type="compositionally biased region" description="Basic and acidic residues" evidence="9">
    <location>
        <begin position="190"/>
        <end position="206"/>
    </location>
</feature>
<evidence type="ECO:0000259" key="10">
    <source>
        <dbReference type="PROSITE" id="PS51873"/>
    </source>
</evidence>
<dbReference type="EMBL" id="JACCJC010000026">
    <property type="protein sequence ID" value="KAF6235090.1"/>
    <property type="molecule type" value="Genomic_DNA"/>
</dbReference>
<name>A0A8H6L4B7_9LECA</name>
<sequence length="734" mass="83479">MPVATTISTSSHHHHRTQVYPSHSLRYQAYEGGPKSTVSDSSESVERLVVGGLRRVHAGACKSPSEERRLRAKGAMTSHTPRRTYSDSKTNARETYVKEPRVAVREVRRKSDSEHRHHHRRSEKEDAREGERVYVYKTQKKSEGEADRSRPSSLRRSTTNAGEASRTRHERQQTGDRELQRRHSERRRPHHEEKIHTPLRREKRSIADYVPKSTRDKAPVTRSASVRETITTSFFRPPLKRSQTSARQARPLSSDQPTSPPVREKLERAPSTTRGTRPAARPSSILGSIFGLPTPAKPVAPARPPKPEQQVECITCLSDDVPISKTALLPCKHRMCNACLRRLFTLSTTDPQHMPPTCCTKDCIDLKHVDKLFDNNFKRKWNRKYQEYTTKNRIYCPARGCGSWIKPAHIHVDTSGGANGGRKYGKCQRCKTKVCCTCNNKWHSSRECPKDAATQEFIKVAKEEGWQRCFNCSATVELKEGCNHMTCRCRAEFCMICGLKWKTCDCPWFNYEAVEADRLIHMNVPQIRRAPMGNPARGYQEELDRRRDQELRDEAFARRIQILGLDGEADLIDLDNAPYVNAAPHRTNEDWIRRAAEVLSALHNPAHERAAERLTAEARPQHRRPAPARAPEEPPLRPHAPPRPPEPVLRQQHSAASRQYNNRPTTRASERVVPRRVVSDYATEAARHRPLPPGRVGAGATGETRRESLLAGIVEGRTAEGRVAEWRRHVGPLV</sequence>
<evidence type="ECO:0000256" key="4">
    <source>
        <dbReference type="ARBA" id="ARBA00022723"/>
    </source>
</evidence>